<dbReference type="Proteomes" id="UP000585437">
    <property type="component" value="Unassembled WGS sequence"/>
</dbReference>
<organism evidence="1 2">
    <name type="scientific">Rhizobium soli</name>
    <dbReference type="NCBI Taxonomy" id="424798"/>
    <lineage>
        <taxon>Bacteria</taxon>
        <taxon>Pseudomonadati</taxon>
        <taxon>Pseudomonadota</taxon>
        <taxon>Alphaproteobacteria</taxon>
        <taxon>Hyphomicrobiales</taxon>
        <taxon>Rhizobiaceae</taxon>
        <taxon>Rhizobium/Agrobacterium group</taxon>
        <taxon>Rhizobium</taxon>
    </lineage>
</organism>
<sequence>MKTSAIQACWSMSLRLVLTMSRSAARTSTVVSDRIGLQGRSTRADLIGEIWRAEFDPLSGTEFTFAVERRLMLAELLEQDHGQQVGDGKAAGCHMEV</sequence>
<keyword evidence="2" id="KW-1185">Reference proteome</keyword>
<gene>
    <name evidence="1" type="ORF">F4695_004513</name>
</gene>
<name>A0A7X0MVA5_9HYPH</name>
<accession>A0A7X0MVA5</accession>
<comment type="caution">
    <text evidence="1">The sequence shown here is derived from an EMBL/GenBank/DDBJ whole genome shotgun (WGS) entry which is preliminary data.</text>
</comment>
<protein>
    <submittedName>
        <fullName evidence="1">Uncharacterized protein</fullName>
    </submittedName>
</protein>
<dbReference type="AlphaFoldDB" id="A0A7X0MVA5"/>
<evidence type="ECO:0000313" key="2">
    <source>
        <dbReference type="Proteomes" id="UP000585437"/>
    </source>
</evidence>
<evidence type="ECO:0000313" key="1">
    <source>
        <dbReference type="EMBL" id="MBB6511115.1"/>
    </source>
</evidence>
<reference evidence="1 2" key="1">
    <citation type="submission" date="2020-08" db="EMBL/GenBank/DDBJ databases">
        <title>The Agave Microbiome: Exploring the role of microbial communities in plant adaptations to desert environments.</title>
        <authorList>
            <person name="Partida-Martinez L.P."/>
        </authorList>
    </citation>
    <scope>NUCLEOTIDE SEQUENCE [LARGE SCALE GENOMIC DNA]</scope>
    <source>
        <strain evidence="1 2">AS3.12</strain>
    </source>
</reference>
<proteinExistence type="predicted"/>
<dbReference type="EMBL" id="JACHBU010000018">
    <property type="protein sequence ID" value="MBB6511115.1"/>
    <property type="molecule type" value="Genomic_DNA"/>
</dbReference>